<dbReference type="EMBL" id="JAGRRH010000015">
    <property type="protein sequence ID" value="KAG7355701.1"/>
    <property type="molecule type" value="Genomic_DNA"/>
</dbReference>
<dbReference type="OrthoDB" id="532500at2759"/>
<dbReference type="AlphaFoldDB" id="A0A9K3L6G5"/>
<dbReference type="InterPro" id="IPR009668">
    <property type="entry name" value="RNA_pol-assoc_fac_A49-like"/>
</dbReference>
<dbReference type="Pfam" id="PF06870">
    <property type="entry name" value="RNA_pol_I_A49"/>
    <property type="match status" value="1"/>
</dbReference>
<evidence type="ECO:0000313" key="7">
    <source>
        <dbReference type="EMBL" id="KAG7355701.1"/>
    </source>
</evidence>
<evidence type="ECO:0000256" key="4">
    <source>
        <dbReference type="ARBA" id="ARBA00023163"/>
    </source>
</evidence>
<dbReference type="GO" id="GO:0003677">
    <property type="term" value="F:DNA binding"/>
    <property type="evidence" value="ECO:0007669"/>
    <property type="project" value="InterPro"/>
</dbReference>
<feature type="compositionally biased region" description="Basic and acidic residues" evidence="6">
    <location>
        <begin position="10"/>
        <end position="23"/>
    </location>
</feature>
<evidence type="ECO:0000256" key="5">
    <source>
        <dbReference type="ARBA" id="ARBA00023242"/>
    </source>
</evidence>
<evidence type="ECO:0000256" key="6">
    <source>
        <dbReference type="SAM" id="MobiDB-lite"/>
    </source>
</evidence>
<keyword evidence="3" id="KW-0240">DNA-directed RNA polymerase</keyword>
<accession>A0A9K3L6G5</accession>
<comment type="caution">
    <text evidence="7">The sequence shown here is derived from an EMBL/GenBank/DDBJ whole genome shotgun (WGS) entry which is preliminary data.</text>
</comment>
<evidence type="ECO:0000256" key="2">
    <source>
        <dbReference type="ARBA" id="ARBA00009430"/>
    </source>
</evidence>
<sequence length="460" mass="51418">MPSATKRRRASGDGDNRHDDLPTVKIRVAESKTGENPVVVAFPCGVPESASAKSANSKPTLKFVWQQLNENSKSGRRVVGFDRNCLYSAQANGLGYDDRQTKLVVGVYHKKRNTLTLHEAASRGTVFTLQQSVPSYMEQNEQTETGKGGNEEIKPNVYEDFGSSKKRRVLKSQAANRVDIDNVVGAGDGSAMVHQMMKGQGMSESNRMAIEEDRRTDSTQKSASEKALEDARLQILPTYDEHAVKPDKVYDAKKIAGNKAWKRVFDKVFACLHKENPTDAIVESIFERDWQAFVLQFVKEVDTQADNAAYRITCAILINWMIKFYRINNKRRSIEGVDETRSTYFGMPSEVAARCFELFTTPVSHPEKSGKAHFAMTKTKNDKMITHILLMYMMSQGPSMKIPRINPIAESLGIPAGQCSTLLRYAGCRVMKVGNDASASLKTPLEFPTMGRRMPPNNKR</sequence>
<evidence type="ECO:0000313" key="8">
    <source>
        <dbReference type="Proteomes" id="UP000693970"/>
    </source>
</evidence>
<protein>
    <submittedName>
        <fullName evidence="7">A49-like RNA polymerase I associated factor</fullName>
    </submittedName>
</protein>
<comment type="similarity">
    <text evidence="2">Belongs to the eukaryotic RPA49/POLR1E RNA polymerase subunit family.</text>
</comment>
<reference evidence="7" key="1">
    <citation type="journal article" date="2021" name="Sci. Rep.">
        <title>Diploid genomic architecture of Nitzschia inconspicua, an elite biomass production diatom.</title>
        <authorList>
            <person name="Oliver A."/>
            <person name="Podell S."/>
            <person name="Pinowska A."/>
            <person name="Traller J.C."/>
            <person name="Smith S.R."/>
            <person name="McClure R."/>
            <person name="Beliaev A."/>
            <person name="Bohutskyi P."/>
            <person name="Hill E.A."/>
            <person name="Rabines A."/>
            <person name="Zheng H."/>
            <person name="Allen L.Z."/>
            <person name="Kuo A."/>
            <person name="Grigoriev I.V."/>
            <person name="Allen A.E."/>
            <person name="Hazlebeck D."/>
            <person name="Allen E.E."/>
        </authorList>
    </citation>
    <scope>NUCLEOTIDE SEQUENCE</scope>
    <source>
        <strain evidence="7">Hildebrandi</strain>
    </source>
</reference>
<dbReference type="GO" id="GO:0000428">
    <property type="term" value="C:DNA-directed RNA polymerase complex"/>
    <property type="evidence" value="ECO:0007669"/>
    <property type="project" value="UniProtKB-KW"/>
</dbReference>
<gene>
    <name evidence="7" type="ORF">IV203_000387</name>
</gene>
<reference evidence="7" key="2">
    <citation type="submission" date="2021-04" db="EMBL/GenBank/DDBJ databases">
        <authorList>
            <person name="Podell S."/>
        </authorList>
    </citation>
    <scope>NUCLEOTIDE SEQUENCE</scope>
    <source>
        <strain evidence="7">Hildebrandi</strain>
    </source>
</reference>
<proteinExistence type="inferred from homology"/>
<name>A0A9K3L6G5_9STRA</name>
<evidence type="ECO:0000256" key="3">
    <source>
        <dbReference type="ARBA" id="ARBA00022478"/>
    </source>
</evidence>
<dbReference type="PANTHER" id="PTHR14440">
    <property type="entry name" value="DNA-DIRECTED RNA POLYMERASE I SUBUNIT RPA49"/>
    <property type="match status" value="1"/>
</dbReference>
<keyword evidence="4" id="KW-0804">Transcription</keyword>
<keyword evidence="8" id="KW-1185">Reference proteome</keyword>
<evidence type="ECO:0000256" key="1">
    <source>
        <dbReference type="ARBA" id="ARBA00004604"/>
    </source>
</evidence>
<comment type="subcellular location">
    <subcellularLocation>
        <location evidence="1">Nucleus</location>
        <location evidence="1">Nucleolus</location>
    </subcellularLocation>
</comment>
<dbReference type="Proteomes" id="UP000693970">
    <property type="component" value="Unassembled WGS sequence"/>
</dbReference>
<dbReference type="GO" id="GO:0006351">
    <property type="term" value="P:DNA-templated transcription"/>
    <property type="evidence" value="ECO:0007669"/>
    <property type="project" value="InterPro"/>
</dbReference>
<feature type="region of interest" description="Disordered" evidence="6">
    <location>
        <begin position="1"/>
        <end position="23"/>
    </location>
</feature>
<dbReference type="GO" id="GO:0005730">
    <property type="term" value="C:nucleolus"/>
    <property type="evidence" value="ECO:0007669"/>
    <property type="project" value="UniProtKB-SubCell"/>
</dbReference>
<organism evidence="7 8">
    <name type="scientific">Nitzschia inconspicua</name>
    <dbReference type="NCBI Taxonomy" id="303405"/>
    <lineage>
        <taxon>Eukaryota</taxon>
        <taxon>Sar</taxon>
        <taxon>Stramenopiles</taxon>
        <taxon>Ochrophyta</taxon>
        <taxon>Bacillariophyta</taxon>
        <taxon>Bacillariophyceae</taxon>
        <taxon>Bacillariophycidae</taxon>
        <taxon>Bacillariales</taxon>
        <taxon>Bacillariaceae</taxon>
        <taxon>Nitzschia</taxon>
    </lineage>
</organism>
<keyword evidence="5" id="KW-0539">Nucleus</keyword>